<evidence type="ECO:0000313" key="6">
    <source>
        <dbReference type="EMBL" id="GAA4674547.1"/>
    </source>
</evidence>
<gene>
    <name evidence="6" type="ORF">GCM10023226_09650</name>
</gene>
<evidence type="ECO:0000256" key="2">
    <source>
        <dbReference type="ARBA" id="ARBA00023125"/>
    </source>
</evidence>
<feature type="domain" description="HTH gntR-type" evidence="5">
    <location>
        <begin position="18"/>
        <end position="86"/>
    </location>
</feature>
<accession>A0ABP8VXE1</accession>
<dbReference type="PROSITE" id="PS50949">
    <property type="entry name" value="HTH_GNTR"/>
    <property type="match status" value="1"/>
</dbReference>
<dbReference type="SUPFAM" id="SSF46785">
    <property type="entry name" value="Winged helix' DNA-binding domain"/>
    <property type="match status" value="1"/>
</dbReference>
<keyword evidence="3" id="KW-0804">Transcription</keyword>
<comment type="caution">
    <text evidence="6">The sequence shown here is derived from an EMBL/GenBank/DDBJ whole genome shotgun (WGS) entry which is preliminary data.</text>
</comment>
<dbReference type="InterPro" id="IPR036388">
    <property type="entry name" value="WH-like_DNA-bd_sf"/>
</dbReference>
<dbReference type="RefSeq" id="WP_345263181.1">
    <property type="nucleotide sequence ID" value="NZ_BAABIM010000001.1"/>
</dbReference>
<feature type="region of interest" description="Disordered" evidence="4">
    <location>
        <begin position="1"/>
        <end position="21"/>
    </location>
</feature>
<evidence type="ECO:0000256" key="4">
    <source>
        <dbReference type="SAM" id="MobiDB-lite"/>
    </source>
</evidence>
<organism evidence="6 7">
    <name type="scientific">Nocardioides nanhaiensis</name>
    <dbReference type="NCBI Taxonomy" id="1476871"/>
    <lineage>
        <taxon>Bacteria</taxon>
        <taxon>Bacillati</taxon>
        <taxon>Actinomycetota</taxon>
        <taxon>Actinomycetes</taxon>
        <taxon>Propionibacteriales</taxon>
        <taxon>Nocardioidaceae</taxon>
        <taxon>Nocardioides</taxon>
    </lineage>
</organism>
<name>A0ABP8VXE1_9ACTN</name>
<dbReference type="PANTHER" id="PTHR38445:SF9">
    <property type="entry name" value="HTH-TYPE TRANSCRIPTIONAL REPRESSOR YTRA"/>
    <property type="match status" value="1"/>
</dbReference>
<evidence type="ECO:0000313" key="7">
    <source>
        <dbReference type="Proteomes" id="UP001500621"/>
    </source>
</evidence>
<sequence length="134" mass="13843">MEPIEPDRVRPLDPGSPTPPFEQLRVQLAARAASGELPPGTKLPTVRGLADQLGVAPGTVARAYRELEADGVVVTQGRRGTFVAGTSTTPAAVRDAADELALAARQAGLALPEAVRLVEAAWAGDQPSDSPSGR</sequence>
<dbReference type="CDD" id="cd07377">
    <property type="entry name" value="WHTH_GntR"/>
    <property type="match status" value="1"/>
</dbReference>
<evidence type="ECO:0000259" key="5">
    <source>
        <dbReference type="PROSITE" id="PS50949"/>
    </source>
</evidence>
<dbReference type="Pfam" id="PF00392">
    <property type="entry name" value="GntR"/>
    <property type="match status" value="1"/>
</dbReference>
<proteinExistence type="predicted"/>
<keyword evidence="7" id="KW-1185">Reference proteome</keyword>
<dbReference type="InterPro" id="IPR036390">
    <property type="entry name" value="WH_DNA-bd_sf"/>
</dbReference>
<dbReference type="Proteomes" id="UP001500621">
    <property type="component" value="Unassembled WGS sequence"/>
</dbReference>
<evidence type="ECO:0000256" key="3">
    <source>
        <dbReference type="ARBA" id="ARBA00023163"/>
    </source>
</evidence>
<dbReference type="InterPro" id="IPR000524">
    <property type="entry name" value="Tscrpt_reg_HTH_GntR"/>
</dbReference>
<keyword evidence="1" id="KW-0805">Transcription regulation</keyword>
<reference evidence="7" key="1">
    <citation type="journal article" date="2019" name="Int. J. Syst. Evol. Microbiol.">
        <title>The Global Catalogue of Microorganisms (GCM) 10K type strain sequencing project: providing services to taxonomists for standard genome sequencing and annotation.</title>
        <authorList>
            <consortium name="The Broad Institute Genomics Platform"/>
            <consortium name="The Broad Institute Genome Sequencing Center for Infectious Disease"/>
            <person name="Wu L."/>
            <person name="Ma J."/>
        </authorList>
    </citation>
    <scope>NUCLEOTIDE SEQUENCE [LARGE SCALE GENOMIC DNA]</scope>
    <source>
        <strain evidence="7">JCM 18127</strain>
    </source>
</reference>
<dbReference type="PANTHER" id="PTHR38445">
    <property type="entry name" value="HTH-TYPE TRANSCRIPTIONAL REPRESSOR YTRA"/>
    <property type="match status" value="1"/>
</dbReference>
<feature type="compositionally biased region" description="Basic and acidic residues" evidence="4">
    <location>
        <begin position="1"/>
        <end position="11"/>
    </location>
</feature>
<keyword evidence="2" id="KW-0238">DNA-binding</keyword>
<evidence type="ECO:0000256" key="1">
    <source>
        <dbReference type="ARBA" id="ARBA00023015"/>
    </source>
</evidence>
<dbReference type="SMART" id="SM00345">
    <property type="entry name" value="HTH_GNTR"/>
    <property type="match status" value="1"/>
</dbReference>
<protein>
    <submittedName>
        <fullName evidence="6">GntR family transcriptional regulator</fullName>
    </submittedName>
</protein>
<dbReference type="EMBL" id="BAABIM010000001">
    <property type="protein sequence ID" value="GAA4674547.1"/>
    <property type="molecule type" value="Genomic_DNA"/>
</dbReference>
<dbReference type="Gene3D" id="1.10.10.10">
    <property type="entry name" value="Winged helix-like DNA-binding domain superfamily/Winged helix DNA-binding domain"/>
    <property type="match status" value="1"/>
</dbReference>